<dbReference type="PANTHER" id="PTHR30203">
    <property type="entry name" value="OUTER MEMBRANE CATION EFFLUX PROTEIN"/>
    <property type="match status" value="1"/>
</dbReference>
<dbReference type="Pfam" id="PF02321">
    <property type="entry name" value="OEP"/>
    <property type="match status" value="2"/>
</dbReference>
<evidence type="ECO:0000313" key="3">
    <source>
        <dbReference type="EMBL" id="SFC15300.1"/>
    </source>
</evidence>
<dbReference type="Gene3D" id="1.20.1600.10">
    <property type="entry name" value="Outer membrane efflux proteins (OEP)"/>
    <property type="match status" value="1"/>
</dbReference>
<dbReference type="EMBL" id="FOKV01000002">
    <property type="protein sequence ID" value="SFC15300.1"/>
    <property type="molecule type" value="Genomic_DNA"/>
</dbReference>
<evidence type="ECO:0000256" key="2">
    <source>
        <dbReference type="RuleBase" id="RU362097"/>
    </source>
</evidence>
<reference evidence="4" key="1">
    <citation type="submission" date="2016-10" db="EMBL/GenBank/DDBJ databases">
        <authorList>
            <person name="Varghese N."/>
            <person name="Submissions S."/>
        </authorList>
    </citation>
    <scope>NUCLEOTIDE SEQUENCE [LARGE SCALE GENOMIC DNA]</scope>
    <source>
        <strain evidence="4">DSM 24499</strain>
    </source>
</reference>
<keyword evidence="2" id="KW-0472">Membrane</keyword>
<dbReference type="PROSITE" id="PS51257">
    <property type="entry name" value="PROKAR_LIPOPROTEIN"/>
    <property type="match status" value="1"/>
</dbReference>
<accession>A0A1I1H298</accession>
<organism evidence="3 4">
    <name type="scientific">Zunongwangia mangrovi</name>
    <dbReference type="NCBI Taxonomy" id="1334022"/>
    <lineage>
        <taxon>Bacteria</taxon>
        <taxon>Pseudomonadati</taxon>
        <taxon>Bacteroidota</taxon>
        <taxon>Flavobacteriia</taxon>
        <taxon>Flavobacteriales</taxon>
        <taxon>Flavobacteriaceae</taxon>
        <taxon>Zunongwangia</taxon>
    </lineage>
</organism>
<sequence length="494" mass="55493">MINKLKKYKRFSYLGVTAGIMLSITSCVPSLSEKTASKEVPGNYHNSQDSLATKSFNSADTTSSASIDWKTFFDDPNLVALIDTALDNNQELNIMLQELKIAQSEVLARKGEYLPSIGLKAGAGIDKVGKYTRDGAVEENLEIKEGREFPDPLPDYMIGLHAQWEVDIWNKLHNAKKSAVMRYLSSVEGRNFMVTNIIAEIANSYYELLALDNQLQIVKNNIEIQERAYRIVKLQMQAARVTQLAVSKFNAEVLHTKSLQYDIQQRITETENKLNFLVGRYPQPIARSTEAFADMLPKQIDAGLPSQLLQNRPDIRQAEFELQASKLDIKVAKARFYPSFGISANIGYQAFNPDYLLNTPESLIYSVAGDLVAPLVNRNAIKAAYKTANAKQIQAAFDYEQTVLKAYIEVANQLAKIDNLKKSYDLRAAEVDALTESIKISNKLFRNARAEYMEVLMTQRDALESKFDLVETKMQQMTAVVNMYQALGGGWTTD</sequence>
<dbReference type="NCBIfam" id="TIGR01845">
    <property type="entry name" value="outer_NodT"/>
    <property type="match status" value="1"/>
</dbReference>
<gene>
    <name evidence="3" type="ORF">SAMN04487907_102416</name>
</gene>
<dbReference type="Proteomes" id="UP000199438">
    <property type="component" value="Unassembled WGS sequence"/>
</dbReference>
<dbReference type="OrthoDB" id="9770517at2"/>
<keyword evidence="2" id="KW-0812">Transmembrane</keyword>
<proteinExistence type="inferred from homology"/>
<dbReference type="AlphaFoldDB" id="A0A1I1H298"/>
<keyword evidence="2" id="KW-1134">Transmembrane beta strand</keyword>
<dbReference type="RefSeq" id="WP_092541481.1">
    <property type="nucleotide sequence ID" value="NZ_FOKV01000002.1"/>
</dbReference>
<dbReference type="InterPro" id="IPR010131">
    <property type="entry name" value="MdtP/NodT-like"/>
</dbReference>
<dbReference type="PANTHER" id="PTHR30203:SF30">
    <property type="entry name" value="OUTER MEMBRANE PROTEIN-RELATED"/>
    <property type="match status" value="1"/>
</dbReference>
<evidence type="ECO:0000313" key="4">
    <source>
        <dbReference type="Proteomes" id="UP000199438"/>
    </source>
</evidence>
<keyword evidence="2" id="KW-0564">Palmitate</keyword>
<dbReference type="SUPFAM" id="SSF56954">
    <property type="entry name" value="Outer membrane efflux proteins (OEP)"/>
    <property type="match status" value="1"/>
</dbReference>
<dbReference type="GO" id="GO:0015562">
    <property type="term" value="F:efflux transmembrane transporter activity"/>
    <property type="evidence" value="ECO:0007669"/>
    <property type="project" value="InterPro"/>
</dbReference>
<protein>
    <submittedName>
        <fullName evidence="3">Efflux transporter, outer membrane factor (OMF) lipoprotein, NodT family</fullName>
    </submittedName>
</protein>
<dbReference type="GO" id="GO:0005886">
    <property type="term" value="C:plasma membrane"/>
    <property type="evidence" value="ECO:0007669"/>
    <property type="project" value="UniProtKB-SubCell"/>
</dbReference>
<dbReference type="Gene3D" id="2.20.200.10">
    <property type="entry name" value="Outer membrane efflux proteins (OEP)"/>
    <property type="match status" value="1"/>
</dbReference>
<dbReference type="STRING" id="1334022.SAMN04487907_102416"/>
<dbReference type="InterPro" id="IPR003423">
    <property type="entry name" value="OMP_efflux"/>
</dbReference>
<comment type="subcellular location">
    <subcellularLocation>
        <location evidence="2">Cell membrane</location>
        <topology evidence="2">Lipid-anchor</topology>
    </subcellularLocation>
</comment>
<keyword evidence="2 3" id="KW-0449">Lipoprotein</keyword>
<name>A0A1I1H298_9FLAO</name>
<keyword evidence="4" id="KW-1185">Reference proteome</keyword>
<evidence type="ECO:0000256" key="1">
    <source>
        <dbReference type="ARBA" id="ARBA00007613"/>
    </source>
</evidence>
<comment type="similarity">
    <text evidence="1 2">Belongs to the outer membrane factor (OMF) (TC 1.B.17) family.</text>
</comment>